<name>U4LMQ2_PYROM</name>
<reference evidence="11 12" key="1">
    <citation type="journal article" date="2013" name="PLoS Genet.">
        <title>The genome and development-dependent transcriptomes of Pyronema confluens: a window into fungal evolution.</title>
        <authorList>
            <person name="Traeger S."/>
            <person name="Altegoer F."/>
            <person name="Freitag M."/>
            <person name="Gabaldon T."/>
            <person name="Kempken F."/>
            <person name="Kumar A."/>
            <person name="Marcet-Houben M."/>
            <person name="Poggeler S."/>
            <person name="Stajich J.E."/>
            <person name="Nowrousian M."/>
        </authorList>
    </citation>
    <scope>NUCLEOTIDE SEQUENCE [LARGE SCALE GENOMIC DNA]</scope>
    <source>
        <strain evidence="12">CBS 100304</strain>
        <tissue evidence="11">Vegetative mycelium</tissue>
    </source>
</reference>
<keyword evidence="6 9" id="KW-0732">Signal</keyword>
<evidence type="ECO:0000259" key="10">
    <source>
        <dbReference type="Pfam" id="PF26410"/>
    </source>
</evidence>
<comment type="subcellular location">
    <subcellularLocation>
        <location evidence="2">Secreted</location>
    </subcellularLocation>
</comment>
<dbReference type="PANTHER" id="PTHR31451:SF21">
    <property type="entry name" value="MANNAN ENDO-1,4-BETA-MANNOSIDASE C"/>
    <property type="match status" value="1"/>
</dbReference>
<feature type="signal peptide" evidence="9">
    <location>
        <begin position="1"/>
        <end position="17"/>
    </location>
</feature>
<evidence type="ECO:0000256" key="9">
    <source>
        <dbReference type="SAM" id="SignalP"/>
    </source>
</evidence>
<dbReference type="InterPro" id="IPR001547">
    <property type="entry name" value="Glyco_hydro_5"/>
</dbReference>
<dbReference type="eggNOG" id="ENOG502QS4Q">
    <property type="taxonomic scope" value="Eukaryota"/>
</dbReference>
<evidence type="ECO:0000256" key="8">
    <source>
        <dbReference type="ARBA" id="ARBA00023295"/>
    </source>
</evidence>
<sequence length="406" mass="45662">MQISQLFSLSLLAVAAATPTGQTHRIPKGFVTTSGSKFLLDGHDFYFAGSNAYYFPFDNNQTDVFLGLSAAKKAGLKVFRTWGFNDKNVTFIPGGMPQYGGEGAGGTEVVFQRWDNGKQIIDVSPFDKVVRAAEKTGIKLVVALTNNWADYGGMDVYTTNLGGKYHDDFYRVPKIKEAYKKYVAAMVLRYRNSPTIMAWELANEPRCGADGTRNLPRSSSCTPALLMSWIDEMSTYIKSLDPYHLVTWGGEGQFNRPGDDWAYNGSDGCDFDAELALKNVDYGTFHSYPDWWGKTVEWTNQWIRDHAKSGRGAKKPVVHEEYGWLSAAKRKELQGTTSNITRIQAVGGWQNIGVEEEMSDMFWQYGFSGYSYGKNNDDGFTIYLEDPEAKELIYEHAKEVDSLNRW</sequence>
<evidence type="ECO:0000256" key="1">
    <source>
        <dbReference type="ARBA" id="ARBA00001678"/>
    </source>
</evidence>
<evidence type="ECO:0000256" key="7">
    <source>
        <dbReference type="ARBA" id="ARBA00022801"/>
    </source>
</evidence>
<dbReference type="EMBL" id="HF935907">
    <property type="protein sequence ID" value="CCX32847.1"/>
    <property type="molecule type" value="Genomic_DNA"/>
</dbReference>
<dbReference type="GO" id="GO:0016985">
    <property type="term" value="F:mannan endo-1,4-beta-mannosidase activity"/>
    <property type="evidence" value="ECO:0007669"/>
    <property type="project" value="UniProtKB-EC"/>
</dbReference>
<dbReference type="SUPFAM" id="SSF51445">
    <property type="entry name" value="(Trans)glycosidases"/>
    <property type="match status" value="1"/>
</dbReference>
<evidence type="ECO:0000256" key="3">
    <source>
        <dbReference type="ARBA" id="ARBA00005641"/>
    </source>
</evidence>
<organism evidence="11 12">
    <name type="scientific">Pyronema omphalodes (strain CBS 100304)</name>
    <name type="common">Pyronema confluens</name>
    <dbReference type="NCBI Taxonomy" id="1076935"/>
    <lineage>
        <taxon>Eukaryota</taxon>
        <taxon>Fungi</taxon>
        <taxon>Dikarya</taxon>
        <taxon>Ascomycota</taxon>
        <taxon>Pezizomycotina</taxon>
        <taxon>Pezizomycetes</taxon>
        <taxon>Pezizales</taxon>
        <taxon>Pyronemataceae</taxon>
        <taxon>Pyronema</taxon>
    </lineage>
</organism>
<dbReference type="EC" id="3.2.1.78" evidence="4"/>
<dbReference type="Proteomes" id="UP000018144">
    <property type="component" value="Unassembled WGS sequence"/>
</dbReference>
<dbReference type="OMA" id="YHDGFSI"/>
<dbReference type="Gene3D" id="3.20.20.80">
    <property type="entry name" value="Glycosidases"/>
    <property type="match status" value="1"/>
</dbReference>
<evidence type="ECO:0000256" key="6">
    <source>
        <dbReference type="ARBA" id="ARBA00022729"/>
    </source>
</evidence>
<feature type="domain" description="Glycoside hydrolase family 5" evidence="10">
    <location>
        <begin position="29"/>
        <end position="328"/>
    </location>
</feature>
<keyword evidence="8" id="KW-0326">Glycosidase</keyword>
<dbReference type="OrthoDB" id="406631at2759"/>
<keyword evidence="12" id="KW-1185">Reference proteome</keyword>
<comment type="similarity">
    <text evidence="3">Belongs to the glycosyl hydrolase 5 (cellulase A) family.</text>
</comment>
<protein>
    <recommendedName>
        <fullName evidence="4">mannan endo-1,4-beta-mannosidase</fullName>
        <ecNumber evidence="4">3.2.1.78</ecNumber>
    </recommendedName>
</protein>
<gene>
    <name evidence="11" type="ORF">PCON_13698</name>
</gene>
<dbReference type="AlphaFoldDB" id="U4LMQ2"/>
<accession>U4LMQ2</accession>
<comment type="catalytic activity">
    <reaction evidence="1">
        <text>Random hydrolysis of (1-&gt;4)-beta-D-mannosidic linkages in mannans, galactomannans and glucomannans.</text>
        <dbReference type="EC" id="3.2.1.78"/>
    </reaction>
</comment>
<evidence type="ECO:0000256" key="5">
    <source>
        <dbReference type="ARBA" id="ARBA00022525"/>
    </source>
</evidence>
<keyword evidence="5" id="KW-0964">Secreted</keyword>
<keyword evidence="7" id="KW-0378">Hydrolase</keyword>
<dbReference type="InterPro" id="IPR017853">
    <property type="entry name" value="GH"/>
</dbReference>
<dbReference type="GO" id="GO:0046355">
    <property type="term" value="P:mannan catabolic process"/>
    <property type="evidence" value="ECO:0007669"/>
    <property type="project" value="UniProtKB-ARBA"/>
</dbReference>
<evidence type="ECO:0000256" key="2">
    <source>
        <dbReference type="ARBA" id="ARBA00004613"/>
    </source>
</evidence>
<feature type="chain" id="PRO_5004651737" description="mannan endo-1,4-beta-mannosidase" evidence="9">
    <location>
        <begin position="18"/>
        <end position="406"/>
    </location>
</feature>
<proteinExistence type="inferred from homology"/>
<dbReference type="Pfam" id="PF26410">
    <property type="entry name" value="GH5_mannosidase"/>
    <property type="match status" value="1"/>
</dbReference>
<dbReference type="STRING" id="1076935.U4LMQ2"/>
<dbReference type="InterPro" id="IPR045053">
    <property type="entry name" value="MAN-like"/>
</dbReference>
<dbReference type="PANTHER" id="PTHR31451">
    <property type="match status" value="1"/>
</dbReference>
<evidence type="ECO:0000313" key="11">
    <source>
        <dbReference type="EMBL" id="CCX32847.1"/>
    </source>
</evidence>
<dbReference type="GO" id="GO:0005576">
    <property type="term" value="C:extracellular region"/>
    <property type="evidence" value="ECO:0007669"/>
    <property type="project" value="UniProtKB-SubCell"/>
</dbReference>
<evidence type="ECO:0000256" key="4">
    <source>
        <dbReference type="ARBA" id="ARBA00012706"/>
    </source>
</evidence>
<evidence type="ECO:0000313" key="12">
    <source>
        <dbReference type="Proteomes" id="UP000018144"/>
    </source>
</evidence>
<dbReference type="FunFam" id="3.20.20.80:FF:000076">
    <property type="entry name" value="Mannan endo-1,4-beta-mannosidase A"/>
    <property type="match status" value="1"/>
</dbReference>